<evidence type="ECO:0000256" key="6">
    <source>
        <dbReference type="ARBA" id="ARBA00023012"/>
    </source>
</evidence>
<evidence type="ECO:0000256" key="5">
    <source>
        <dbReference type="ARBA" id="ARBA00022777"/>
    </source>
</evidence>
<dbReference type="InterPro" id="IPR003018">
    <property type="entry name" value="GAF"/>
</dbReference>
<dbReference type="GO" id="GO:0005886">
    <property type="term" value="C:plasma membrane"/>
    <property type="evidence" value="ECO:0007669"/>
    <property type="project" value="TreeGrafter"/>
</dbReference>
<dbReference type="InterPro" id="IPR029016">
    <property type="entry name" value="GAF-like_dom_sf"/>
</dbReference>
<evidence type="ECO:0000313" key="9">
    <source>
        <dbReference type="Proteomes" id="UP000283433"/>
    </source>
</evidence>
<keyword evidence="3" id="KW-0597">Phosphoprotein</keyword>
<keyword evidence="6" id="KW-0902">Two-component regulatory system</keyword>
<dbReference type="InterPro" id="IPR050351">
    <property type="entry name" value="BphY/WalK/GraS-like"/>
</dbReference>
<dbReference type="GO" id="GO:0016036">
    <property type="term" value="P:cellular response to phosphate starvation"/>
    <property type="evidence" value="ECO:0007669"/>
    <property type="project" value="TreeGrafter"/>
</dbReference>
<dbReference type="Pfam" id="PF02518">
    <property type="entry name" value="HATPase_c"/>
    <property type="match status" value="1"/>
</dbReference>
<feature type="domain" description="Histidine kinase" evidence="7">
    <location>
        <begin position="198"/>
        <end position="414"/>
    </location>
</feature>
<dbReference type="PRINTS" id="PR00344">
    <property type="entry name" value="BCTRLSENSOR"/>
</dbReference>
<dbReference type="CDD" id="cd00082">
    <property type="entry name" value="HisKA"/>
    <property type="match status" value="1"/>
</dbReference>
<protein>
    <recommendedName>
        <fullName evidence="2">histidine kinase</fullName>
        <ecNumber evidence="2">2.7.13.3</ecNumber>
    </recommendedName>
</protein>
<gene>
    <name evidence="8" type="ORF">BCY91_07920</name>
</gene>
<dbReference type="GO" id="GO:0004721">
    <property type="term" value="F:phosphoprotein phosphatase activity"/>
    <property type="evidence" value="ECO:0007669"/>
    <property type="project" value="TreeGrafter"/>
</dbReference>
<comment type="catalytic activity">
    <reaction evidence="1">
        <text>ATP + protein L-histidine = ADP + protein N-phospho-L-histidine.</text>
        <dbReference type="EC" id="2.7.13.3"/>
    </reaction>
</comment>
<evidence type="ECO:0000256" key="3">
    <source>
        <dbReference type="ARBA" id="ARBA00022553"/>
    </source>
</evidence>
<dbReference type="PANTHER" id="PTHR45453">
    <property type="entry name" value="PHOSPHATE REGULON SENSOR PROTEIN PHOR"/>
    <property type="match status" value="1"/>
</dbReference>
<accession>A0A419S435</accession>
<evidence type="ECO:0000256" key="2">
    <source>
        <dbReference type="ARBA" id="ARBA00012438"/>
    </source>
</evidence>
<proteinExistence type="predicted"/>
<name>A0A419S435_9SPHI</name>
<dbReference type="InterPro" id="IPR003661">
    <property type="entry name" value="HisK_dim/P_dom"/>
</dbReference>
<dbReference type="GO" id="GO:0000155">
    <property type="term" value="F:phosphorelay sensor kinase activity"/>
    <property type="evidence" value="ECO:0007669"/>
    <property type="project" value="InterPro"/>
</dbReference>
<keyword evidence="4" id="KW-0808">Transferase</keyword>
<dbReference type="Gene3D" id="3.30.450.40">
    <property type="match status" value="1"/>
</dbReference>
<dbReference type="Proteomes" id="UP000283433">
    <property type="component" value="Unassembled WGS sequence"/>
</dbReference>
<dbReference type="AlphaFoldDB" id="A0A419S435"/>
<evidence type="ECO:0000256" key="1">
    <source>
        <dbReference type="ARBA" id="ARBA00000085"/>
    </source>
</evidence>
<dbReference type="RefSeq" id="WP_120182399.1">
    <property type="nucleotide sequence ID" value="NZ_MBTA01000026.1"/>
</dbReference>
<dbReference type="SUPFAM" id="SSF55781">
    <property type="entry name" value="GAF domain-like"/>
    <property type="match status" value="1"/>
</dbReference>
<dbReference type="Gene3D" id="1.10.287.130">
    <property type="match status" value="1"/>
</dbReference>
<dbReference type="InterPro" id="IPR036097">
    <property type="entry name" value="HisK_dim/P_sf"/>
</dbReference>
<dbReference type="InterPro" id="IPR003594">
    <property type="entry name" value="HATPase_dom"/>
</dbReference>
<evidence type="ECO:0000313" key="8">
    <source>
        <dbReference type="EMBL" id="RKD14396.1"/>
    </source>
</evidence>
<dbReference type="SMART" id="SM00065">
    <property type="entry name" value="GAF"/>
    <property type="match status" value="1"/>
</dbReference>
<dbReference type="FunFam" id="3.30.565.10:FF:000006">
    <property type="entry name" value="Sensor histidine kinase WalK"/>
    <property type="match status" value="1"/>
</dbReference>
<sequence>MNLNITGEVPNIDDVYQLTSVLLQDNENSLDNLLKASCKLFNAELGVICLLKDNKYLVQGVHSSLPYEVDFGQVANLADTFCYHATQRGEVLALPDVANSEYSHLPCCQVLKAKSYIGIPLVLDNKEVGTINFSSREVRPDGYSQAELNLLAYLNQWVSQHLNRAYYKETLHKNNLELNAKNKALQTLIEENNQLMQILVHDLKSPLSNIKMLSYLFQDFARDKDSEELISIFNKSLDYVFHLIEQMETLNNMETFSTNNYVEEFNIVDFIRANLKDFTNAAESKAIKLNFEADVQKPVINTDMNFLKRIMYNLISNAIKFSPFEKQIAVKVHQTIDGFDISIADEGPGISDGEFSKLFQKFAKLNNRPTNSESSSGLGLFIVKELLKKINGDIKVESQVNNGSTFTISLPFSVEA</sequence>
<dbReference type="CDD" id="cd00075">
    <property type="entry name" value="HATPase"/>
    <property type="match status" value="1"/>
</dbReference>
<dbReference type="SUPFAM" id="SSF47384">
    <property type="entry name" value="Homodimeric domain of signal transducing histidine kinase"/>
    <property type="match status" value="1"/>
</dbReference>
<dbReference type="SMART" id="SM00388">
    <property type="entry name" value="HisKA"/>
    <property type="match status" value="1"/>
</dbReference>
<dbReference type="PROSITE" id="PS50109">
    <property type="entry name" value="HIS_KIN"/>
    <property type="match status" value="1"/>
</dbReference>
<dbReference type="Pfam" id="PF00512">
    <property type="entry name" value="HisKA"/>
    <property type="match status" value="1"/>
</dbReference>
<evidence type="ECO:0000256" key="4">
    <source>
        <dbReference type="ARBA" id="ARBA00022679"/>
    </source>
</evidence>
<dbReference type="EC" id="2.7.13.3" evidence="2"/>
<keyword evidence="5" id="KW-0418">Kinase</keyword>
<dbReference type="Pfam" id="PF01590">
    <property type="entry name" value="GAF"/>
    <property type="match status" value="1"/>
</dbReference>
<organism evidence="8 9">
    <name type="scientific">Pelobium manganitolerans</name>
    <dbReference type="NCBI Taxonomy" id="1842495"/>
    <lineage>
        <taxon>Bacteria</taxon>
        <taxon>Pseudomonadati</taxon>
        <taxon>Bacteroidota</taxon>
        <taxon>Sphingobacteriia</taxon>
        <taxon>Sphingobacteriales</taxon>
        <taxon>Sphingobacteriaceae</taxon>
        <taxon>Pelobium</taxon>
    </lineage>
</organism>
<dbReference type="SUPFAM" id="SSF55874">
    <property type="entry name" value="ATPase domain of HSP90 chaperone/DNA topoisomerase II/histidine kinase"/>
    <property type="match status" value="1"/>
</dbReference>
<dbReference type="OrthoDB" id="9811889at2"/>
<dbReference type="Gene3D" id="3.30.565.10">
    <property type="entry name" value="Histidine kinase-like ATPase, C-terminal domain"/>
    <property type="match status" value="1"/>
</dbReference>
<dbReference type="PANTHER" id="PTHR45453:SF1">
    <property type="entry name" value="PHOSPHATE REGULON SENSOR PROTEIN PHOR"/>
    <property type="match status" value="1"/>
</dbReference>
<keyword evidence="9" id="KW-1185">Reference proteome</keyword>
<dbReference type="InterPro" id="IPR004358">
    <property type="entry name" value="Sig_transdc_His_kin-like_C"/>
</dbReference>
<dbReference type="SMART" id="SM00387">
    <property type="entry name" value="HATPase_c"/>
    <property type="match status" value="1"/>
</dbReference>
<dbReference type="InterPro" id="IPR036890">
    <property type="entry name" value="HATPase_C_sf"/>
</dbReference>
<dbReference type="InterPro" id="IPR005467">
    <property type="entry name" value="His_kinase_dom"/>
</dbReference>
<dbReference type="EMBL" id="MBTA01000026">
    <property type="protein sequence ID" value="RKD14396.1"/>
    <property type="molecule type" value="Genomic_DNA"/>
</dbReference>
<comment type="caution">
    <text evidence="8">The sequence shown here is derived from an EMBL/GenBank/DDBJ whole genome shotgun (WGS) entry which is preliminary data.</text>
</comment>
<evidence type="ECO:0000259" key="7">
    <source>
        <dbReference type="PROSITE" id="PS50109"/>
    </source>
</evidence>
<reference evidence="8 9" key="1">
    <citation type="submission" date="2016-07" db="EMBL/GenBank/DDBJ databases">
        <title>Genome of Pelobium manganitolerans.</title>
        <authorList>
            <person name="Wu S."/>
            <person name="Wang G."/>
        </authorList>
    </citation>
    <scope>NUCLEOTIDE SEQUENCE [LARGE SCALE GENOMIC DNA]</scope>
    <source>
        <strain evidence="8 9">YS-25</strain>
    </source>
</reference>